<dbReference type="Proteomes" id="UP000277928">
    <property type="component" value="Unassembled WGS sequence"/>
</dbReference>
<evidence type="ECO:0000256" key="1">
    <source>
        <dbReference type="SAM" id="Phobius"/>
    </source>
</evidence>
<gene>
    <name evidence="2" type="ORF">NLS_LOCUS582</name>
</gene>
<feature type="transmembrane region" description="Helical" evidence="1">
    <location>
        <begin position="57"/>
        <end position="76"/>
    </location>
</feature>
<organism evidence="2 3">
    <name type="scientific">Litomosoides sigmodontis</name>
    <name type="common">Filarial nematode worm</name>
    <dbReference type="NCBI Taxonomy" id="42156"/>
    <lineage>
        <taxon>Eukaryota</taxon>
        <taxon>Metazoa</taxon>
        <taxon>Ecdysozoa</taxon>
        <taxon>Nematoda</taxon>
        <taxon>Chromadorea</taxon>
        <taxon>Rhabditida</taxon>
        <taxon>Spirurina</taxon>
        <taxon>Spiruromorpha</taxon>
        <taxon>Filarioidea</taxon>
        <taxon>Onchocercidae</taxon>
        <taxon>Litomosoides</taxon>
    </lineage>
</organism>
<keyword evidence="1" id="KW-1133">Transmembrane helix</keyword>
<dbReference type="OMA" id="CAIFFSY"/>
<keyword evidence="1" id="KW-0812">Transmembrane</keyword>
<reference evidence="2 3" key="1">
    <citation type="submission" date="2018-08" db="EMBL/GenBank/DDBJ databases">
        <authorList>
            <person name="Laetsch R D."/>
            <person name="Stevens L."/>
            <person name="Kumar S."/>
            <person name="Blaxter L. M."/>
        </authorList>
    </citation>
    <scope>NUCLEOTIDE SEQUENCE [LARGE SCALE GENOMIC DNA]</scope>
</reference>
<evidence type="ECO:0000313" key="2">
    <source>
        <dbReference type="EMBL" id="VDK68875.1"/>
    </source>
</evidence>
<name>A0A3P6SN01_LITSI</name>
<keyword evidence="3" id="KW-1185">Reference proteome</keyword>
<protein>
    <submittedName>
        <fullName evidence="2">Uncharacterized protein</fullName>
    </submittedName>
</protein>
<feature type="transmembrane region" description="Helical" evidence="1">
    <location>
        <begin position="136"/>
        <end position="160"/>
    </location>
</feature>
<feature type="transmembrane region" description="Helical" evidence="1">
    <location>
        <begin position="83"/>
        <end position="110"/>
    </location>
</feature>
<keyword evidence="1" id="KW-0472">Membrane</keyword>
<accession>A0A3P6SN01</accession>
<dbReference type="AlphaFoldDB" id="A0A3P6SN01"/>
<proteinExistence type="predicted"/>
<dbReference type="EMBL" id="UYRX01000015">
    <property type="protein sequence ID" value="VDK68875.1"/>
    <property type="molecule type" value="Genomic_DNA"/>
</dbReference>
<sequence length="177" mass="19679">MPGVAEESNPTVNEKQLASCNLENAHFLEITLLVCSLLGMTGFCALCAIFFTYSGAFILHICLALMGGIAVLIGVFTHFPTALLFHMIVQIASTAYLSIIVVLSVCIYFNPGKWKFDKFNFNFLGHTDEEIRETGAILMCFSVLLIPISLCSLAAAMRLFHRYGEKKMNNMKFSDKF</sequence>
<feature type="transmembrane region" description="Helical" evidence="1">
    <location>
        <begin position="30"/>
        <end position="51"/>
    </location>
</feature>
<dbReference type="OrthoDB" id="5830900at2759"/>
<evidence type="ECO:0000313" key="3">
    <source>
        <dbReference type="Proteomes" id="UP000277928"/>
    </source>
</evidence>